<feature type="compositionally biased region" description="Basic and acidic residues" evidence="1">
    <location>
        <begin position="71"/>
        <end position="88"/>
    </location>
</feature>
<feature type="region of interest" description="Disordered" evidence="1">
    <location>
        <begin position="1"/>
        <end position="22"/>
    </location>
</feature>
<protein>
    <submittedName>
        <fullName evidence="2">Uncharacterized protein</fullName>
    </submittedName>
</protein>
<keyword evidence="3" id="KW-1185">Reference proteome</keyword>
<evidence type="ECO:0000256" key="1">
    <source>
        <dbReference type="SAM" id="MobiDB-lite"/>
    </source>
</evidence>
<feature type="compositionally biased region" description="Gly residues" evidence="1">
    <location>
        <begin position="55"/>
        <end position="67"/>
    </location>
</feature>
<feature type="region of interest" description="Disordered" evidence="1">
    <location>
        <begin position="52"/>
        <end position="98"/>
    </location>
</feature>
<feature type="compositionally biased region" description="Acidic residues" evidence="1">
    <location>
        <begin position="1"/>
        <end position="21"/>
    </location>
</feature>
<proteinExistence type="predicted"/>
<reference evidence="2" key="1">
    <citation type="journal article" date="2020" name="G3 (Bethesda)">
        <title>High-Quality Assemblies for Three Invasive Social Wasps from the &lt;i&gt;Vespula&lt;/i&gt; Genus.</title>
        <authorList>
            <person name="Harrop T.W.R."/>
            <person name="Guhlin J."/>
            <person name="McLaughlin G.M."/>
            <person name="Permina E."/>
            <person name="Stockwell P."/>
            <person name="Gilligan J."/>
            <person name="Le Lec M.F."/>
            <person name="Gruber M.A.M."/>
            <person name="Quinn O."/>
            <person name="Lovegrove M."/>
            <person name="Duncan E.J."/>
            <person name="Remnant E.J."/>
            <person name="Van Eeckhoven J."/>
            <person name="Graham B."/>
            <person name="Knapp R.A."/>
            <person name="Langford K.W."/>
            <person name="Kronenberg Z."/>
            <person name="Press M.O."/>
            <person name="Eacker S.M."/>
            <person name="Wilson-Rankin E.E."/>
            <person name="Purcell J."/>
            <person name="Lester P.J."/>
            <person name="Dearden P.K."/>
        </authorList>
    </citation>
    <scope>NUCLEOTIDE SEQUENCE</scope>
    <source>
        <strain evidence="2">Volc-1</strain>
    </source>
</reference>
<comment type="caution">
    <text evidence="2">The sequence shown here is derived from an EMBL/GenBank/DDBJ whole genome shotgun (WGS) entry which is preliminary data.</text>
</comment>
<sequence length="98" mass="11098">MFHEVEVEEEEEEEEEAEEETSYLVGKLLVKEETSSSFSGDSRIRTGLVVDDGVGMVGNGNGNGVSRGGRITKEERREREREREKASHLEYTTTWSKS</sequence>
<dbReference type="EMBL" id="JACSDY010000005">
    <property type="protein sequence ID" value="KAF7427658.1"/>
    <property type="molecule type" value="Genomic_DNA"/>
</dbReference>
<accession>A0A834P4N6</accession>
<organism evidence="2 3">
    <name type="scientific">Vespula pensylvanica</name>
    <name type="common">Western yellow jacket</name>
    <name type="synonym">Wasp</name>
    <dbReference type="NCBI Taxonomy" id="30213"/>
    <lineage>
        <taxon>Eukaryota</taxon>
        <taxon>Metazoa</taxon>
        <taxon>Ecdysozoa</taxon>
        <taxon>Arthropoda</taxon>
        <taxon>Hexapoda</taxon>
        <taxon>Insecta</taxon>
        <taxon>Pterygota</taxon>
        <taxon>Neoptera</taxon>
        <taxon>Endopterygota</taxon>
        <taxon>Hymenoptera</taxon>
        <taxon>Apocrita</taxon>
        <taxon>Aculeata</taxon>
        <taxon>Vespoidea</taxon>
        <taxon>Vespidae</taxon>
        <taxon>Vespinae</taxon>
        <taxon>Vespula</taxon>
    </lineage>
</organism>
<evidence type="ECO:0000313" key="2">
    <source>
        <dbReference type="EMBL" id="KAF7427658.1"/>
    </source>
</evidence>
<dbReference type="AlphaFoldDB" id="A0A834P4N6"/>
<gene>
    <name evidence="2" type="ORF">H0235_007352</name>
</gene>
<evidence type="ECO:0000313" key="3">
    <source>
        <dbReference type="Proteomes" id="UP000600918"/>
    </source>
</evidence>
<dbReference type="Proteomes" id="UP000600918">
    <property type="component" value="Unassembled WGS sequence"/>
</dbReference>
<name>A0A834P4N6_VESPE</name>